<organism evidence="2 3">
    <name type="scientific">Catellatospora coxensis</name>
    <dbReference type="NCBI Taxonomy" id="310354"/>
    <lineage>
        <taxon>Bacteria</taxon>
        <taxon>Bacillati</taxon>
        <taxon>Actinomycetota</taxon>
        <taxon>Actinomycetes</taxon>
        <taxon>Micromonosporales</taxon>
        <taxon>Micromonosporaceae</taxon>
        <taxon>Catellatospora</taxon>
    </lineage>
</organism>
<comment type="caution">
    <text evidence="2">The sequence shown here is derived from an EMBL/GenBank/DDBJ whole genome shotgun (WGS) entry which is preliminary data.</text>
</comment>
<keyword evidence="3" id="KW-1185">Reference proteome</keyword>
<feature type="transmembrane region" description="Helical" evidence="1">
    <location>
        <begin position="12"/>
        <end position="30"/>
    </location>
</feature>
<evidence type="ECO:0000256" key="1">
    <source>
        <dbReference type="SAM" id="Phobius"/>
    </source>
</evidence>
<keyword evidence="1" id="KW-0472">Membrane</keyword>
<gene>
    <name evidence="2" type="ORF">Cco03nite_22630</name>
</gene>
<feature type="transmembrane region" description="Helical" evidence="1">
    <location>
        <begin position="115"/>
        <end position="140"/>
    </location>
</feature>
<dbReference type="RefSeq" id="WP_203691996.1">
    <property type="nucleotide sequence ID" value="NZ_BAAALC010000003.1"/>
</dbReference>
<dbReference type="AlphaFoldDB" id="A0A8J3KSS6"/>
<keyword evidence="1" id="KW-0812">Transmembrane</keyword>
<protein>
    <submittedName>
        <fullName evidence="2">Uncharacterized protein</fullName>
    </submittedName>
</protein>
<keyword evidence="1" id="KW-1133">Transmembrane helix</keyword>
<evidence type="ECO:0000313" key="3">
    <source>
        <dbReference type="Proteomes" id="UP000630887"/>
    </source>
</evidence>
<evidence type="ECO:0000313" key="2">
    <source>
        <dbReference type="EMBL" id="GIG05563.1"/>
    </source>
</evidence>
<sequence>MGILGRIENWRAKFFVWIGLPVIAGIGLLYGTQDLVPAWQAHSGGGTPGLFTAMSEDCGKYSCSFYGEWETADGSTRKDVILYDEPDSMRVGKTVDAVDTGARKGVFATTGGSTYLLITGFTLAGIAAAIGWVFVVVRALRRRQAKARAKEDDKALFRIGN</sequence>
<dbReference type="Proteomes" id="UP000630887">
    <property type="component" value="Unassembled WGS sequence"/>
</dbReference>
<accession>A0A8J3KSS6</accession>
<dbReference type="EMBL" id="BONI01000015">
    <property type="protein sequence ID" value="GIG05563.1"/>
    <property type="molecule type" value="Genomic_DNA"/>
</dbReference>
<reference evidence="2 3" key="1">
    <citation type="submission" date="2021-01" db="EMBL/GenBank/DDBJ databases">
        <title>Whole genome shotgun sequence of Catellatospora coxensis NBRC 107359.</title>
        <authorList>
            <person name="Komaki H."/>
            <person name="Tamura T."/>
        </authorList>
    </citation>
    <scope>NUCLEOTIDE SEQUENCE [LARGE SCALE GENOMIC DNA]</scope>
    <source>
        <strain evidence="2 3">NBRC 107359</strain>
    </source>
</reference>
<proteinExistence type="predicted"/>
<name>A0A8J3KSS6_9ACTN</name>